<evidence type="ECO:0000256" key="7">
    <source>
        <dbReference type="ARBA" id="ARBA00038363"/>
    </source>
</evidence>
<protein>
    <recommendedName>
        <fullName evidence="12">Dimethylallyltranstransferase</fullName>
    </recommendedName>
</protein>
<dbReference type="SFLD" id="SFLDS00005">
    <property type="entry name" value="Isoprenoid_Synthase_Type_I"/>
    <property type="match status" value="1"/>
</dbReference>
<keyword evidence="3" id="KW-0479">Metal-binding</keyword>
<gene>
    <name evidence="10" type="ORF">ACN38_g348</name>
</gene>
<keyword evidence="4" id="KW-0460">Magnesium</keyword>
<dbReference type="InterPro" id="IPR000092">
    <property type="entry name" value="Polyprenyl_synt"/>
</dbReference>
<evidence type="ECO:0000256" key="2">
    <source>
        <dbReference type="ARBA" id="ARBA00022679"/>
    </source>
</evidence>
<comment type="similarity">
    <text evidence="8">In the N-terminal section; belongs to the terpene synthase family.</text>
</comment>
<comment type="caution">
    <text evidence="10">The sequence shown here is derived from an EMBL/GenBank/DDBJ whole genome shotgun (WGS) entry which is preliminary data.</text>
</comment>
<proteinExistence type="inferred from homology"/>
<dbReference type="GO" id="GO:0046872">
    <property type="term" value="F:metal ion binding"/>
    <property type="evidence" value="ECO:0007669"/>
    <property type="project" value="UniProtKB-KW"/>
</dbReference>
<reference evidence="10 11" key="1">
    <citation type="submission" date="2015-08" db="EMBL/GenBank/DDBJ databases">
        <title>Genome sequencing of Penicillium nordicum.</title>
        <authorList>
            <person name="Nguyen H.D."/>
            <person name="Seifert K.A."/>
        </authorList>
    </citation>
    <scope>NUCLEOTIDE SEQUENCE [LARGE SCALE GENOMIC DNA]</scope>
    <source>
        <strain evidence="10 11">DAOMC 185683</strain>
    </source>
</reference>
<keyword evidence="2 9" id="KW-0808">Transferase</keyword>
<dbReference type="Proteomes" id="UP000037696">
    <property type="component" value="Unassembled WGS sequence"/>
</dbReference>
<keyword evidence="6" id="KW-0511">Multifunctional enzyme</keyword>
<dbReference type="Pfam" id="PF00348">
    <property type="entry name" value="polyprenyl_synt"/>
    <property type="match status" value="1"/>
</dbReference>
<sequence>MKECQAALSNEAQPYVEDKIMVEYASSETKLNLQNSRSGELKLDESAVVAPCEYIRSLHSKDIRKKLIDSFNIWFQLPTNLTTAVSEIINDLHNASLILDDIQDGSLLRRGSPATHCIFGNAQSVNSATYMFMNTCLRIQSLQLLKPTAMDTLLKGTMGLFVGQSWELKWKFHVRCPSVREYMAMIDGKTGAMFTMLVHLMHSMSNSSVSLVEFDRFTILLGRFYQVRDDYINLQDDKYSEQKGFCEDLDEGKFSFPVISCCNSDPIAGDILLGIFRQSQGGTTVSRNMKTYMLDLIKKSGAFEATWELLQELKNEMCEALAELEAAAGKPNPALWRMMEMLAAIQQPK</sequence>
<evidence type="ECO:0008006" key="12">
    <source>
        <dbReference type="Google" id="ProtNLM"/>
    </source>
</evidence>
<dbReference type="STRING" id="229535.A0A0N0S039"/>
<evidence type="ECO:0000256" key="3">
    <source>
        <dbReference type="ARBA" id="ARBA00022723"/>
    </source>
</evidence>
<dbReference type="EMBL" id="LHQQ01000003">
    <property type="protein sequence ID" value="KOS48645.1"/>
    <property type="molecule type" value="Genomic_DNA"/>
</dbReference>
<evidence type="ECO:0000256" key="6">
    <source>
        <dbReference type="ARBA" id="ARBA00023268"/>
    </source>
</evidence>
<evidence type="ECO:0000256" key="8">
    <source>
        <dbReference type="ARBA" id="ARBA00038372"/>
    </source>
</evidence>
<dbReference type="GO" id="GO:0043386">
    <property type="term" value="P:mycotoxin biosynthetic process"/>
    <property type="evidence" value="ECO:0007669"/>
    <property type="project" value="UniProtKB-ARBA"/>
</dbReference>
<dbReference type="GO" id="GO:0004659">
    <property type="term" value="F:prenyltransferase activity"/>
    <property type="evidence" value="ECO:0007669"/>
    <property type="project" value="InterPro"/>
</dbReference>
<comment type="similarity">
    <text evidence="7">In the C-terminal section; belongs to the FPP/GGPP synthase family.</text>
</comment>
<keyword evidence="5" id="KW-0456">Lyase</keyword>
<accession>A0A0N0S039</accession>
<evidence type="ECO:0000313" key="11">
    <source>
        <dbReference type="Proteomes" id="UP000037696"/>
    </source>
</evidence>
<dbReference type="GO" id="GO:0008299">
    <property type="term" value="P:isoprenoid biosynthetic process"/>
    <property type="evidence" value="ECO:0007669"/>
    <property type="project" value="InterPro"/>
</dbReference>
<dbReference type="PROSITE" id="PS00723">
    <property type="entry name" value="POLYPRENYL_SYNTHASE_1"/>
    <property type="match status" value="1"/>
</dbReference>
<dbReference type="SUPFAM" id="SSF48576">
    <property type="entry name" value="Terpenoid synthases"/>
    <property type="match status" value="1"/>
</dbReference>
<dbReference type="InterPro" id="IPR033749">
    <property type="entry name" value="Polyprenyl_synt_CS"/>
</dbReference>
<dbReference type="OrthoDB" id="6921389at2759"/>
<dbReference type="PANTHER" id="PTHR12001">
    <property type="entry name" value="GERANYLGERANYL PYROPHOSPHATE SYNTHASE"/>
    <property type="match status" value="1"/>
</dbReference>
<evidence type="ECO:0000256" key="9">
    <source>
        <dbReference type="RuleBase" id="RU004466"/>
    </source>
</evidence>
<dbReference type="GO" id="GO:0046165">
    <property type="term" value="P:alcohol biosynthetic process"/>
    <property type="evidence" value="ECO:0007669"/>
    <property type="project" value="UniProtKB-ARBA"/>
</dbReference>
<comment type="pathway">
    <text evidence="1">Secondary metabolite biosynthesis; terpenoid biosynthesis.</text>
</comment>
<organism evidence="10 11">
    <name type="scientific">Penicillium nordicum</name>
    <dbReference type="NCBI Taxonomy" id="229535"/>
    <lineage>
        <taxon>Eukaryota</taxon>
        <taxon>Fungi</taxon>
        <taxon>Dikarya</taxon>
        <taxon>Ascomycota</taxon>
        <taxon>Pezizomycotina</taxon>
        <taxon>Eurotiomycetes</taxon>
        <taxon>Eurotiomycetidae</taxon>
        <taxon>Eurotiales</taxon>
        <taxon>Aspergillaceae</taxon>
        <taxon>Penicillium</taxon>
    </lineage>
</organism>
<evidence type="ECO:0000313" key="10">
    <source>
        <dbReference type="EMBL" id="KOS48645.1"/>
    </source>
</evidence>
<dbReference type="PROSITE" id="PS00444">
    <property type="entry name" value="POLYPRENYL_SYNTHASE_2"/>
    <property type="match status" value="1"/>
</dbReference>
<evidence type="ECO:0000256" key="4">
    <source>
        <dbReference type="ARBA" id="ARBA00022842"/>
    </source>
</evidence>
<keyword evidence="11" id="KW-1185">Reference proteome</keyword>
<evidence type="ECO:0000256" key="1">
    <source>
        <dbReference type="ARBA" id="ARBA00004721"/>
    </source>
</evidence>
<dbReference type="Gene3D" id="1.10.600.10">
    <property type="entry name" value="Farnesyl Diphosphate Synthase"/>
    <property type="match status" value="1"/>
</dbReference>
<comment type="similarity">
    <text evidence="9">Belongs to the FPP/GGPP synthase family.</text>
</comment>
<dbReference type="InterPro" id="IPR008949">
    <property type="entry name" value="Isoprenoid_synthase_dom_sf"/>
</dbReference>
<dbReference type="AlphaFoldDB" id="A0A0N0S039"/>
<dbReference type="GO" id="GO:0016829">
    <property type="term" value="F:lyase activity"/>
    <property type="evidence" value="ECO:0007669"/>
    <property type="project" value="UniProtKB-KW"/>
</dbReference>
<evidence type="ECO:0000256" key="5">
    <source>
        <dbReference type="ARBA" id="ARBA00023239"/>
    </source>
</evidence>
<dbReference type="PANTHER" id="PTHR12001:SF72">
    <property type="entry name" value="THIJ_PFPI FAMILY PROTEIN (AFU_ORTHOLOGUE AFUA_3G01210)-RELATED"/>
    <property type="match status" value="1"/>
</dbReference>
<name>A0A0N0S039_9EURO</name>